<dbReference type="AlphaFoldDB" id="A0A0F9DXC6"/>
<sequence length="108" mass="12429">MVRGWRRWFTPETAEEVEWRGKLAAAEIGMMGRHGPSAGVGDFEEFIESGDKGKSLRKRFLAAMDRAVDTDDRVEVFKHFMYVLMKGGNTQEVATRRLMKILESPEEY</sequence>
<proteinExistence type="predicted"/>
<gene>
    <name evidence="1" type="ORF">LCGC14_2145500</name>
</gene>
<name>A0A0F9DXC6_9ZZZZ</name>
<reference evidence="1" key="1">
    <citation type="journal article" date="2015" name="Nature">
        <title>Complex archaea that bridge the gap between prokaryotes and eukaryotes.</title>
        <authorList>
            <person name="Spang A."/>
            <person name="Saw J.H."/>
            <person name="Jorgensen S.L."/>
            <person name="Zaremba-Niedzwiedzka K."/>
            <person name="Martijn J."/>
            <person name="Lind A.E."/>
            <person name="van Eijk R."/>
            <person name="Schleper C."/>
            <person name="Guy L."/>
            <person name="Ettema T.J."/>
        </authorList>
    </citation>
    <scope>NUCLEOTIDE SEQUENCE</scope>
</reference>
<organism evidence="1">
    <name type="scientific">marine sediment metagenome</name>
    <dbReference type="NCBI Taxonomy" id="412755"/>
    <lineage>
        <taxon>unclassified sequences</taxon>
        <taxon>metagenomes</taxon>
        <taxon>ecological metagenomes</taxon>
    </lineage>
</organism>
<accession>A0A0F9DXC6</accession>
<comment type="caution">
    <text evidence="1">The sequence shown here is derived from an EMBL/GenBank/DDBJ whole genome shotgun (WGS) entry which is preliminary data.</text>
</comment>
<evidence type="ECO:0000313" key="1">
    <source>
        <dbReference type="EMBL" id="KKL66384.1"/>
    </source>
</evidence>
<dbReference type="EMBL" id="LAZR01027224">
    <property type="protein sequence ID" value="KKL66384.1"/>
    <property type="molecule type" value="Genomic_DNA"/>
</dbReference>
<protein>
    <submittedName>
        <fullName evidence="1">Uncharacterized protein</fullName>
    </submittedName>
</protein>